<dbReference type="InterPro" id="IPR041309">
    <property type="entry name" value="TBK1_CC1"/>
</dbReference>
<dbReference type="SMART" id="SM00220">
    <property type="entry name" value="S_TKc"/>
    <property type="match status" value="1"/>
</dbReference>
<dbReference type="PROSITE" id="PS00108">
    <property type="entry name" value="PROTEIN_KINASE_ST"/>
    <property type="match status" value="1"/>
</dbReference>
<dbReference type="InterPro" id="IPR051180">
    <property type="entry name" value="IKK"/>
</dbReference>
<evidence type="ECO:0000256" key="10">
    <source>
        <dbReference type="PROSITE-ProRule" id="PRU10141"/>
    </source>
</evidence>
<evidence type="ECO:0000256" key="9">
    <source>
        <dbReference type="ARBA" id="ARBA00048789"/>
    </source>
</evidence>
<feature type="region of interest" description="Disordered" evidence="11">
    <location>
        <begin position="815"/>
        <end position="837"/>
    </location>
</feature>
<name>A0A7M7LU34_STRPU</name>
<dbReference type="Gene3D" id="3.10.20.90">
    <property type="entry name" value="Phosphatidylinositol 3-kinase Catalytic Subunit, Chain A, domain 1"/>
    <property type="match status" value="1"/>
</dbReference>
<dbReference type="EnsemblMetazoa" id="XM_011684984">
    <property type="protein sequence ID" value="XP_011683286"/>
    <property type="gene ID" value="LOC590620"/>
</dbReference>
<keyword evidence="7" id="KW-0418">Kinase</keyword>
<comment type="subcellular location">
    <subcellularLocation>
        <location evidence="1">Cytoplasm</location>
    </subcellularLocation>
</comment>
<dbReference type="Gene3D" id="3.30.200.20">
    <property type="entry name" value="Phosphorylase Kinase, domain 1"/>
    <property type="match status" value="1"/>
</dbReference>
<dbReference type="Pfam" id="PF18394">
    <property type="entry name" value="TBK1_CCD1"/>
    <property type="match status" value="1"/>
</dbReference>
<dbReference type="InterPro" id="IPR041087">
    <property type="entry name" value="TBK1_ULD"/>
</dbReference>
<feature type="binding site" evidence="10">
    <location>
        <position position="69"/>
    </location>
    <ligand>
        <name>ATP</name>
        <dbReference type="ChEBI" id="CHEBI:30616"/>
    </ligand>
</feature>
<reference evidence="14" key="1">
    <citation type="submission" date="2015-02" db="EMBL/GenBank/DDBJ databases">
        <title>Genome sequencing for Strongylocentrotus purpuratus.</title>
        <authorList>
            <person name="Murali S."/>
            <person name="Liu Y."/>
            <person name="Vee V."/>
            <person name="English A."/>
            <person name="Wang M."/>
            <person name="Skinner E."/>
            <person name="Han Y."/>
            <person name="Muzny D.M."/>
            <person name="Worley K.C."/>
            <person name="Gibbs R.A."/>
        </authorList>
    </citation>
    <scope>NUCLEOTIDE SEQUENCE</scope>
</reference>
<dbReference type="CDD" id="cd12219">
    <property type="entry name" value="Ubl_TBK1_like"/>
    <property type="match status" value="1"/>
</dbReference>
<dbReference type="FunFam" id="1.10.510.10:FF:000100">
    <property type="entry name" value="inhibitor of nuclear factor kappa-B kinase subunit epsilon"/>
    <property type="match status" value="1"/>
</dbReference>
<keyword evidence="5" id="KW-0808">Transferase</keyword>
<keyword evidence="8 10" id="KW-0067">ATP-binding</keyword>
<evidence type="ECO:0000256" key="4">
    <source>
        <dbReference type="ARBA" id="ARBA00022527"/>
    </source>
</evidence>
<dbReference type="OMA" id="CNNTIIE"/>
<dbReference type="GeneID" id="590620"/>
<dbReference type="PROSITE" id="PS00107">
    <property type="entry name" value="PROTEIN_KINASE_ATP"/>
    <property type="match status" value="1"/>
</dbReference>
<dbReference type="PANTHER" id="PTHR22969">
    <property type="entry name" value="IKB KINASE"/>
    <property type="match status" value="1"/>
</dbReference>
<evidence type="ECO:0000259" key="12">
    <source>
        <dbReference type="PROSITE" id="PS50011"/>
    </source>
</evidence>
<reference evidence="13" key="2">
    <citation type="submission" date="2021-01" db="UniProtKB">
        <authorList>
            <consortium name="EnsemblMetazoa"/>
        </authorList>
    </citation>
    <scope>IDENTIFICATION</scope>
</reference>
<evidence type="ECO:0000256" key="3">
    <source>
        <dbReference type="ARBA" id="ARBA00022490"/>
    </source>
</evidence>
<proteinExistence type="predicted"/>
<dbReference type="FunFam" id="3.10.20.90:FF:000467">
    <property type="entry name" value="ikappaB kinase isoform X1"/>
    <property type="match status" value="1"/>
</dbReference>
<comment type="catalytic activity">
    <reaction evidence="9">
        <text>L-seryl-[I-kappa-B protein] + ATP = O-phospho-L-seryl-[I-kappa-B protein] + ADP + H(+)</text>
        <dbReference type="Rhea" id="RHEA:19073"/>
        <dbReference type="Rhea" id="RHEA-COMP:13698"/>
        <dbReference type="Rhea" id="RHEA-COMP:13699"/>
        <dbReference type="ChEBI" id="CHEBI:15378"/>
        <dbReference type="ChEBI" id="CHEBI:29999"/>
        <dbReference type="ChEBI" id="CHEBI:30616"/>
        <dbReference type="ChEBI" id="CHEBI:83421"/>
        <dbReference type="ChEBI" id="CHEBI:456216"/>
        <dbReference type="EC" id="2.7.11.10"/>
    </reaction>
</comment>
<dbReference type="GO" id="GO:0002218">
    <property type="term" value="P:activation of innate immune response"/>
    <property type="evidence" value="ECO:0000318"/>
    <property type="project" value="GO_Central"/>
</dbReference>
<dbReference type="EC" id="2.7.11.10" evidence="2"/>
<dbReference type="OrthoDB" id="10013850at2759"/>
<dbReference type="Gene3D" id="1.10.510.10">
    <property type="entry name" value="Transferase(Phosphotransferase) domain 1"/>
    <property type="match status" value="1"/>
</dbReference>
<accession>A0A7M7LU34</accession>
<dbReference type="PROSITE" id="PS50011">
    <property type="entry name" value="PROTEIN_KINASE_DOM"/>
    <property type="match status" value="1"/>
</dbReference>
<dbReference type="InterPro" id="IPR000719">
    <property type="entry name" value="Prot_kinase_dom"/>
</dbReference>
<feature type="compositionally biased region" description="Low complexity" evidence="11">
    <location>
        <begin position="904"/>
        <end position="913"/>
    </location>
</feature>
<dbReference type="GO" id="GO:0032481">
    <property type="term" value="P:positive regulation of type I interferon production"/>
    <property type="evidence" value="ECO:0000318"/>
    <property type="project" value="GO_Central"/>
</dbReference>
<protein>
    <recommendedName>
        <fullName evidence="2">IkappaB kinase</fullName>
        <ecNumber evidence="2">2.7.11.10</ecNumber>
    </recommendedName>
</protein>
<dbReference type="SUPFAM" id="SSF56112">
    <property type="entry name" value="Protein kinase-like (PK-like)"/>
    <property type="match status" value="1"/>
</dbReference>
<keyword evidence="6 10" id="KW-0547">Nucleotide-binding</keyword>
<evidence type="ECO:0000256" key="5">
    <source>
        <dbReference type="ARBA" id="ARBA00022679"/>
    </source>
</evidence>
<evidence type="ECO:0000256" key="2">
    <source>
        <dbReference type="ARBA" id="ARBA00012442"/>
    </source>
</evidence>
<evidence type="ECO:0000256" key="7">
    <source>
        <dbReference type="ARBA" id="ARBA00022777"/>
    </source>
</evidence>
<evidence type="ECO:0000256" key="6">
    <source>
        <dbReference type="ARBA" id="ARBA00022741"/>
    </source>
</evidence>
<dbReference type="RefSeq" id="XP_011683286.2">
    <property type="nucleotide sequence ID" value="XM_011684984.2"/>
</dbReference>
<dbReference type="Proteomes" id="UP000007110">
    <property type="component" value="Unassembled WGS sequence"/>
</dbReference>
<keyword evidence="3" id="KW-0963">Cytoplasm</keyword>
<dbReference type="Pfam" id="PF18396">
    <property type="entry name" value="TBK1_ULD"/>
    <property type="match status" value="1"/>
</dbReference>
<dbReference type="InterPro" id="IPR008271">
    <property type="entry name" value="Ser/Thr_kinase_AS"/>
</dbReference>
<dbReference type="InterPro" id="IPR017441">
    <property type="entry name" value="Protein_kinase_ATP_BS"/>
</dbReference>
<evidence type="ECO:0000256" key="11">
    <source>
        <dbReference type="SAM" id="MobiDB-lite"/>
    </source>
</evidence>
<evidence type="ECO:0000256" key="1">
    <source>
        <dbReference type="ARBA" id="ARBA00004496"/>
    </source>
</evidence>
<sequence length="954" mass="107720">MSDKDHNFQGWSRNFVEVMEHNGRARQPVPNIRSTPGYIIFLDTPLGQGATSKVYGGRHKKSGKRVACKVPHTPSLFRMGTDMERESQVLLGLRNQNIVCLEAIEKDQISKENILIMELCTGGSLYDVLEKPENSCGLAEKDFLQVLADITAGMKYLRDNGVVHRDVKPGNIMCFKDDHGHTIYKLADFGAARQLTDDENFTSLHGTEEYLHPMVFERAVLREPAALPFDARIDLWSIGATLYHLATGQLPFRPHGGRKNSRMMFHLTTKKAQGVISGVQTGPLDHEITWSRELPETCRLSTGLKKLITPLLAGLLESNPSTVGSFQHFFQASQAITTKIAIDVFWVCEASYMKIYCRPSDRFAEFQEHIASQTKLSATKQTILHNGETFKPDGALPISRYPITSVANPIMLSNKEQIHVQHQITPPFVATMPALRPRFSTQNDYPIAKGALATGCILQIRQKMIHEMHGLFDQYVITLRDRLKMDTLRLQDHHKSVKSKLSIMSNYLRDGRRILNLQGNTQKGRISEITHQLEHKLEEGSHDLIQFEMQSNEIDEILNQLHLDVFVNDILQSIWKPSQGCNVQDEKCSTELVHLTDEMEDIFKRFSRDKKTGKLSYNEEQIHKMEKLSLGDLMKRTMTCIGGCEERWRSQHKLLMVCHNKAYNQRQQLLKADRSLAPLVHQCNVLENTISDLHSQCWQIAESKTPPPDMKRHHTYQAPKEILLSASTQTSLPKEETPSHHTSLLLDHHYDQLTKGGKPLVMGKSTINTQRSPYSVDRSSGQYPELYQTASALSEPSCGTSQYRYDAPLTRARSSPPELVARGISRRSPDTPSELYGVDPTPGAIGGLQDLRAPAGDYQQAEGPRMIKVSKEFKKRVADYRKESNTSYHIQRDLAELTQLELESMSLESPEMPRYTADSSLLDTLTGPGMDEGDESILEGLDIKRPPVSYQSGT</sequence>
<dbReference type="InParanoid" id="A0A7M7LU34"/>
<feature type="region of interest" description="Disordered" evidence="11">
    <location>
        <begin position="904"/>
        <end position="954"/>
    </location>
</feature>
<dbReference type="GO" id="GO:0005737">
    <property type="term" value="C:cytoplasm"/>
    <property type="evidence" value="ECO:0000318"/>
    <property type="project" value="GO_Central"/>
</dbReference>
<dbReference type="Gene3D" id="1.20.1270.420">
    <property type="match status" value="1"/>
</dbReference>
<dbReference type="InterPro" id="IPR011009">
    <property type="entry name" value="Kinase-like_dom_sf"/>
</dbReference>
<dbReference type="GO" id="GO:0008384">
    <property type="term" value="F:IkappaB kinase activity"/>
    <property type="evidence" value="ECO:0007669"/>
    <property type="project" value="UniProtKB-EC"/>
</dbReference>
<evidence type="ECO:0000313" key="14">
    <source>
        <dbReference type="Proteomes" id="UP000007110"/>
    </source>
</evidence>
<dbReference type="GO" id="GO:0004674">
    <property type="term" value="F:protein serine/threonine kinase activity"/>
    <property type="evidence" value="ECO:0000318"/>
    <property type="project" value="GO_Central"/>
</dbReference>
<evidence type="ECO:0000256" key="8">
    <source>
        <dbReference type="ARBA" id="ARBA00022840"/>
    </source>
</evidence>
<keyword evidence="4" id="KW-0723">Serine/threonine-protein kinase</keyword>
<keyword evidence="14" id="KW-1185">Reference proteome</keyword>
<feature type="domain" description="Protein kinase" evidence="12">
    <location>
        <begin position="40"/>
        <end position="331"/>
    </location>
</feature>
<dbReference type="KEGG" id="spu:590620"/>
<evidence type="ECO:0000313" key="13">
    <source>
        <dbReference type="EnsemblMetazoa" id="XP_011683286"/>
    </source>
</evidence>
<dbReference type="AlphaFoldDB" id="A0A7M7LU34"/>
<dbReference type="PANTHER" id="PTHR22969:SF15">
    <property type="entry name" value="FI05319P"/>
    <property type="match status" value="1"/>
</dbReference>
<organism evidence="13 14">
    <name type="scientific">Strongylocentrotus purpuratus</name>
    <name type="common">Purple sea urchin</name>
    <dbReference type="NCBI Taxonomy" id="7668"/>
    <lineage>
        <taxon>Eukaryota</taxon>
        <taxon>Metazoa</taxon>
        <taxon>Echinodermata</taxon>
        <taxon>Eleutherozoa</taxon>
        <taxon>Echinozoa</taxon>
        <taxon>Echinoidea</taxon>
        <taxon>Euechinoidea</taxon>
        <taxon>Echinacea</taxon>
        <taxon>Camarodonta</taxon>
        <taxon>Echinidea</taxon>
        <taxon>Strongylocentrotidae</taxon>
        <taxon>Strongylocentrotus</taxon>
    </lineage>
</organism>
<dbReference type="Pfam" id="PF00069">
    <property type="entry name" value="Pkinase"/>
    <property type="match status" value="1"/>
</dbReference>
<dbReference type="GO" id="GO:0005524">
    <property type="term" value="F:ATP binding"/>
    <property type="evidence" value="ECO:0007669"/>
    <property type="project" value="UniProtKB-UniRule"/>
</dbReference>